<keyword evidence="2" id="KW-1185">Reference proteome</keyword>
<feature type="non-terminal residue" evidence="1">
    <location>
        <position position="30"/>
    </location>
</feature>
<accession>A0A0V0SQU2</accession>
<dbReference type="EMBL" id="JYDJ01003799">
    <property type="protein sequence ID" value="KRX28987.1"/>
    <property type="molecule type" value="Genomic_DNA"/>
</dbReference>
<dbReference type="AlphaFoldDB" id="A0A0V0SQU2"/>
<evidence type="ECO:0000313" key="2">
    <source>
        <dbReference type="Proteomes" id="UP000055048"/>
    </source>
</evidence>
<organism evidence="1 2">
    <name type="scientific">Trichinella murrelli</name>
    <dbReference type="NCBI Taxonomy" id="144512"/>
    <lineage>
        <taxon>Eukaryota</taxon>
        <taxon>Metazoa</taxon>
        <taxon>Ecdysozoa</taxon>
        <taxon>Nematoda</taxon>
        <taxon>Enoplea</taxon>
        <taxon>Dorylaimia</taxon>
        <taxon>Trichinellida</taxon>
        <taxon>Trichinellidae</taxon>
        <taxon>Trichinella</taxon>
    </lineage>
</organism>
<sequence>MRGRVVQRTRTELMRSFLQKMKTKTPKLQY</sequence>
<proteinExistence type="predicted"/>
<evidence type="ECO:0000313" key="1">
    <source>
        <dbReference type="EMBL" id="KRX28987.1"/>
    </source>
</evidence>
<protein>
    <submittedName>
        <fullName evidence="1">Uncharacterized protein</fullName>
    </submittedName>
</protein>
<gene>
    <name evidence="1" type="ORF">T05_303</name>
</gene>
<dbReference type="Proteomes" id="UP000055048">
    <property type="component" value="Unassembled WGS sequence"/>
</dbReference>
<reference evidence="1 2" key="1">
    <citation type="submission" date="2015-01" db="EMBL/GenBank/DDBJ databases">
        <title>Evolution of Trichinella species and genotypes.</title>
        <authorList>
            <person name="Korhonen P.K."/>
            <person name="Edoardo P."/>
            <person name="Giuseppe L.R."/>
            <person name="Gasser R.B."/>
        </authorList>
    </citation>
    <scope>NUCLEOTIDE SEQUENCE [LARGE SCALE GENOMIC DNA]</scope>
    <source>
        <strain evidence="1">ISS417</strain>
    </source>
</reference>
<comment type="caution">
    <text evidence="1">The sequence shown here is derived from an EMBL/GenBank/DDBJ whole genome shotgun (WGS) entry which is preliminary data.</text>
</comment>
<name>A0A0V0SQU2_9BILA</name>